<protein>
    <submittedName>
        <fullName evidence="1">Uncharacterized protein</fullName>
    </submittedName>
</protein>
<dbReference type="AlphaFoldDB" id="A0A8S0VAB1"/>
<evidence type="ECO:0000313" key="1">
    <source>
        <dbReference type="EMBL" id="CAA3027201.1"/>
    </source>
</evidence>
<reference evidence="1 2" key="1">
    <citation type="submission" date="2019-12" db="EMBL/GenBank/DDBJ databases">
        <authorList>
            <person name="Alioto T."/>
            <person name="Alioto T."/>
            <person name="Gomez Garrido J."/>
        </authorList>
    </citation>
    <scope>NUCLEOTIDE SEQUENCE [LARGE SCALE GENOMIC DNA]</scope>
</reference>
<proteinExistence type="predicted"/>
<dbReference type="PANTHER" id="PTHR15140:SF37">
    <property type="entry name" value="UBIQUITIN-LIKE DOMAIN-CONTAINING PROTEIN"/>
    <property type="match status" value="1"/>
</dbReference>
<sequence length="119" mass="13504">MEIIGGLLNLEVLKLGFVYFDGRTWNASSEFPELKFLKLSSADLKEWNASSDNFPSLEVLALQYCSYLKMIPSSFGNILTLQKIEVYRCAKSVEESAKQIQEEQQDMGNEMLIVIISNL</sequence>
<organism evidence="1 2">
    <name type="scientific">Olea europaea subsp. europaea</name>
    <dbReference type="NCBI Taxonomy" id="158383"/>
    <lineage>
        <taxon>Eukaryota</taxon>
        <taxon>Viridiplantae</taxon>
        <taxon>Streptophyta</taxon>
        <taxon>Embryophyta</taxon>
        <taxon>Tracheophyta</taxon>
        <taxon>Spermatophyta</taxon>
        <taxon>Magnoliopsida</taxon>
        <taxon>eudicotyledons</taxon>
        <taxon>Gunneridae</taxon>
        <taxon>Pentapetalae</taxon>
        <taxon>asterids</taxon>
        <taxon>lamiids</taxon>
        <taxon>Lamiales</taxon>
        <taxon>Oleaceae</taxon>
        <taxon>Oleeae</taxon>
        <taxon>Olea</taxon>
    </lineage>
</organism>
<dbReference type="OrthoDB" id="1557901at2759"/>
<dbReference type="SUPFAM" id="SSF52047">
    <property type="entry name" value="RNI-like"/>
    <property type="match status" value="1"/>
</dbReference>
<name>A0A8S0VAB1_OLEEU</name>
<accession>A0A8S0VAB1</accession>
<dbReference type="Proteomes" id="UP000594638">
    <property type="component" value="Unassembled WGS sequence"/>
</dbReference>
<gene>
    <name evidence="1" type="ORF">OLEA9_A065028</name>
</gene>
<comment type="caution">
    <text evidence="1">The sequence shown here is derived from an EMBL/GenBank/DDBJ whole genome shotgun (WGS) entry which is preliminary data.</text>
</comment>
<dbReference type="PANTHER" id="PTHR15140">
    <property type="entry name" value="TUBULIN-SPECIFIC CHAPERONE E"/>
    <property type="match status" value="1"/>
</dbReference>
<dbReference type="Gramene" id="OE9A065028T1">
    <property type="protein sequence ID" value="OE9A065028C1"/>
    <property type="gene ID" value="OE9A065028"/>
</dbReference>
<dbReference type="InterPro" id="IPR032675">
    <property type="entry name" value="LRR_dom_sf"/>
</dbReference>
<evidence type="ECO:0000313" key="2">
    <source>
        <dbReference type="Proteomes" id="UP000594638"/>
    </source>
</evidence>
<dbReference type="EMBL" id="CACTIH010009193">
    <property type="protein sequence ID" value="CAA3027201.1"/>
    <property type="molecule type" value="Genomic_DNA"/>
</dbReference>
<dbReference type="Gene3D" id="3.80.10.10">
    <property type="entry name" value="Ribonuclease Inhibitor"/>
    <property type="match status" value="1"/>
</dbReference>
<keyword evidence="2" id="KW-1185">Reference proteome</keyword>